<gene>
    <name evidence="1" type="ORF">AVEN_95484_1</name>
</gene>
<dbReference type="OrthoDB" id="7867520at2759"/>
<evidence type="ECO:0000313" key="2">
    <source>
        <dbReference type="Proteomes" id="UP000499080"/>
    </source>
</evidence>
<evidence type="ECO:0000313" key="1">
    <source>
        <dbReference type="EMBL" id="GBN72603.1"/>
    </source>
</evidence>
<proteinExistence type="predicted"/>
<reference evidence="1 2" key="1">
    <citation type="journal article" date="2019" name="Sci. Rep.">
        <title>Orb-weaving spider Araneus ventricosus genome elucidates the spidroin gene catalogue.</title>
        <authorList>
            <person name="Kono N."/>
            <person name="Nakamura H."/>
            <person name="Ohtoshi R."/>
            <person name="Moran D.A.P."/>
            <person name="Shinohara A."/>
            <person name="Yoshida Y."/>
            <person name="Fujiwara M."/>
            <person name="Mori M."/>
            <person name="Tomita M."/>
            <person name="Arakawa K."/>
        </authorList>
    </citation>
    <scope>NUCLEOTIDE SEQUENCE [LARGE SCALE GENOMIC DNA]</scope>
</reference>
<organism evidence="1 2">
    <name type="scientific">Araneus ventricosus</name>
    <name type="common">Orbweaver spider</name>
    <name type="synonym">Epeira ventricosa</name>
    <dbReference type="NCBI Taxonomy" id="182803"/>
    <lineage>
        <taxon>Eukaryota</taxon>
        <taxon>Metazoa</taxon>
        <taxon>Ecdysozoa</taxon>
        <taxon>Arthropoda</taxon>
        <taxon>Chelicerata</taxon>
        <taxon>Arachnida</taxon>
        <taxon>Araneae</taxon>
        <taxon>Araneomorphae</taxon>
        <taxon>Entelegynae</taxon>
        <taxon>Araneoidea</taxon>
        <taxon>Araneidae</taxon>
        <taxon>Araneus</taxon>
    </lineage>
</organism>
<name>A0A4Y2RA69_ARAVE</name>
<comment type="caution">
    <text evidence="1">The sequence shown here is derived from an EMBL/GenBank/DDBJ whole genome shotgun (WGS) entry which is preliminary data.</text>
</comment>
<sequence>MHLKEKGFIIYLTEQCLERITVLQSCVWCMMSKDKNQKSLNDCLLQNPNLVPKLLLKFRLHRTAFTADIQKALLQISVSCKDLNVTLFLWIHDDSNLSNPGVQIYRMCRVMFGAK</sequence>
<keyword evidence="2" id="KW-1185">Reference proteome</keyword>
<accession>A0A4Y2RA69</accession>
<dbReference type="EMBL" id="BGPR01016331">
    <property type="protein sequence ID" value="GBN72603.1"/>
    <property type="molecule type" value="Genomic_DNA"/>
</dbReference>
<protein>
    <submittedName>
        <fullName evidence="1">Uncharacterized protein</fullName>
    </submittedName>
</protein>
<dbReference type="Proteomes" id="UP000499080">
    <property type="component" value="Unassembled WGS sequence"/>
</dbReference>
<dbReference type="PANTHER" id="PTHR47331">
    <property type="entry name" value="PHD-TYPE DOMAIN-CONTAINING PROTEIN"/>
    <property type="match status" value="1"/>
</dbReference>
<dbReference type="AlphaFoldDB" id="A0A4Y2RA69"/>